<evidence type="ECO:0000256" key="4">
    <source>
        <dbReference type="ARBA" id="ARBA00023004"/>
    </source>
</evidence>
<proteinExistence type="predicted"/>
<evidence type="ECO:0000256" key="3">
    <source>
        <dbReference type="ARBA" id="ARBA00022723"/>
    </source>
</evidence>
<dbReference type="EMBL" id="CP000246">
    <property type="protein sequence ID" value="ABG82691.1"/>
    <property type="molecule type" value="Genomic_DNA"/>
</dbReference>
<dbReference type="InterPro" id="IPR012312">
    <property type="entry name" value="Hemerythrin-like"/>
</dbReference>
<dbReference type="Proteomes" id="UP000001823">
    <property type="component" value="Chromosome"/>
</dbReference>
<dbReference type="NCBIfam" id="TIGR03652">
    <property type="entry name" value="FeS_repair_RIC"/>
    <property type="match status" value="1"/>
</dbReference>
<dbReference type="Pfam" id="PF01814">
    <property type="entry name" value="Hemerythrin"/>
    <property type="match status" value="1"/>
</dbReference>
<evidence type="ECO:0000259" key="5">
    <source>
        <dbReference type="Pfam" id="PF01814"/>
    </source>
</evidence>
<dbReference type="InterPro" id="IPR038062">
    <property type="entry name" value="ScdA-like_N_sf"/>
</dbReference>
<sequence>MEKLIRKDYSLGEVVTVYPAVVKKFNDMELDYCCGGSKSLELALKEKGVDVDKFVEDLNKEFKEFKFENSQYVDWREKSSEDLINHIVETHHAETFRLLKEIDPLMVKVFRVHFSHGPELLMKVHSLFGKLKCELEEHLLKEENILFPLMIKYDQAKDKEEKKEIEEDIRIIVNEHEAAGDILKELAEVTDDYKVPEWGCISFKLLYDYLHDLEKDLFIHIHKENNILFPRY</sequence>
<dbReference type="AlphaFoldDB" id="A0A0H2YPC5"/>
<dbReference type="PaxDb" id="195103-CPF_0777"/>
<keyword evidence="4" id="KW-0408">Iron</keyword>
<reference evidence="6 7" key="1">
    <citation type="journal article" date="2006" name="Genome Res.">
        <title>Skewed genomic variability in strains of the toxigenic bacterial pathogen, Clostridium perfringens.</title>
        <authorList>
            <person name="Myers G.S."/>
            <person name="Rasko D.A."/>
            <person name="Cheung J.K."/>
            <person name="Ravel J."/>
            <person name="Seshadri R."/>
            <person name="Deboy R.T."/>
            <person name="Ren Q."/>
            <person name="Varga J."/>
            <person name="Awad M.M."/>
            <person name="Brinkac L.M."/>
            <person name="Daugherty S.C."/>
            <person name="Haft D.H."/>
            <person name="Dodson R.J."/>
            <person name="Madupu R."/>
            <person name="Nelson W.C."/>
            <person name="Rosovitz M.J."/>
            <person name="Sullivan S.A."/>
            <person name="Khouri H."/>
            <person name="Dimitrov G.I."/>
            <person name="Watkins K.L."/>
            <person name="Mulligan S."/>
            <person name="Benton J."/>
            <person name="Radune D."/>
            <person name="Fisher D.J."/>
            <person name="Atkins H.S."/>
            <person name="Hiscox T."/>
            <person name="Jost B.H."/>
            <person name="Billington S.J."/>
            <person name="Songer J.G."/>
            <person name="McClane B.A."/>
            <person name="Titball R.W."/>
            <person name="Rood J.I."/>
            <person name="Melville S.B."/>
            <person name="Paulsen I.T."/>
        </authorList>
    </citation>
    <scope>NUCLEOTIDE SEQUENCE [LARGE SCALE GENOMIC DNA]</scope>
    <source>
        <strain evidence="7">ATCC 13124 / DSM 756 / JCM 1290 / NCIMB 6125 / NCTC 8237 / S 107 / Type A</strain>
    </source>
</reference>
<dbReference type="eggNOG" id="COG2846">
    <property type="taxonomic scope" value="Bacteria"/>
</dbReference>
<keyword evidence="7" id="KW-1185">Reference proteome</keyword>
<dbReference type="RefSeq" id="WP_011590367.1">
    <property type="nucleotide sequence ID" value="NC_008261.1"/>
</dbReference>
<name>A0A0H2YPC5_CLOP1</name>
<gene>
    <name evidence="6" type="primary">ric</name>
    <name evidence="6" type="ordered locus">CPF_0777</name>
</gene>
<keyword evidence="2" id="KW-0963">Cytoplasm</keyword>
<feature type="domain" description="Hemerythrin-like" evidence="5">
    <location>
        <begin position="84"/>
        <end position="231"/>
    </location>
</feature>
<dbReference type="STRING" id="195103.CPF_0777"/>
<dbReference type="HOGENOM" id="CLU_076075_0_1_9"/>
<keyword evidence="3" id="KW-0479">Metal-binding</keyword>
<dbReference type="GO" id="GO:0005737">
    <property type="term" value="C:cytoplasm"/>
    <property type="evidence" value="ECO:0007669"/>
    <property type="project" value="UniProtKB-SubCell"/>
</dbReference>
<evidence type="ECO:0000313" key="7">
    <source>
        <dbReference type="Proteomes" id="UP000001823"/>
    </source>
</evidence>
<evidence type="ECO:0000256" key="1">
    <source>
        <dbReference type="ARBA" id="ARBA00004496"/>
    </source>
</evidence>
<dbReference type="PANTHER" id="PTHR36438">
    <property type="entry name" value="IRON-SULFUR CLUSTER REPAIR PROTEIN YTFE"/>
    <property type="match status" value="1"/>
</dbReference>
<accession>A0A0H2YPC5</accession>
<dbReference type="Pfam" id="PF04405">
    <property type="entry name" value="ScdA_N"/>
    <property type="match status" value="1"/>
</dbReference>
<dbReference type="PANTHER" id="PTHR36438:SF1">
    <property type="entry name" value="IRON-SULFUR CLUSTER REPAIR PROTEIN YTFE"/>
    <property type="match status" value="1"/>
</dbReference>
<dbReference type="Gene3D" id="1.20.120.520">
    <property type="entry name" value="nmb1532 protein domain like"/>
    <property type="match status" value="1"/>
</dbReference>
<dbReference type="InterPro" id="IPR019903">
    <property type="entry name" value="RIC_family"/>
</dbReference>
<dbReference type="Gene3D" id="1.10.3910.10">
    <property type="entry name" value="SP0561-like"/>
    <property type="match status" value="1"/>
</dbReference>
<evidence type="ECO:0000313" key="6">
    <source>
        <dbReference type="EMBL" id="ABG82691.1"/>
    </source>
</evidence>
<dbReference type="GO" id="GO:0046872">
    <property type="term" value="F:metal ion binding"/>
    <property type="evidence" value="ECO:0007669"/>
    <property type="project" value="UniProtKB-KW"/>
</dbReference>
<dbReference type="KEGG" id="cpf:CPF_0777"/>
<organism evidence="6 7">
    <name type="scientific">Clostridium perfringens (strain ATCC 13124 / DSM 756 / JCM 1290 / NCIMB 6125 / NCTC 8237 / Type A)</name>
    <dbReference type="NCBI Taxonomy" id="195103"/>
    <lineage>
        <taxon>Bacteria</taxon>
        <taxon>Bacillati</taxon>
        <taxon>Bacillota</taxon>
        <taxon>Clostridia</taxon>
        <taxon>Eubacteriales</taxon>
        <taxon>Clostridiaceae</taxon>
        <taxon>Clostridium</taxon>
    </lineage>
</organism>
<comment type="subcellular location">
    <subcellularLocation>
        <location evidence="1">Cytoplasm</location>
    </subcellularLocation>
</comment>
<dbReference type="SUPFAM" id="SSF140683">
    <property type="entry name" value="SP0561-like"/>
    <property type="match status" value="1"/>
</dbReference>
<evidence type="ECO:0000256" key="2">
    <source>
        <dbReference type="ARBA" id="ARBA00022490"/>
    </source>
</evidence>
<protein>
    <submittedName>
        <fullName evidence="6">Iron-sulfur cluster repair di-iron protein</fullName>
    </submittedName>
</protein>